<feature type="domain" description="FAD/NAD(P)-binding" evidence="8">
    <location>
        <begin position="12"/>
        <end position="315"/>
    </location>
</feature>
<dbReference type="GO" id="GO:0016491">
    <property type="term" value="F:oxidoreductase activity"/>
    <property type="evidence" value="ECO:0007669"/>
    <property type="project" value="InterPro"/>
</dbReference>
<dbReference type="InterPro" id="IPR017584">
    <property type="entry name" value="Pyridine_nucleo_diS_OxRdtase_N"/>
</dbReference>
<feature type="domain" description="PurM-like C-terminal" evidence="7">
    <location>
        <begin position="587"/>
        <end position="747"/>
    </location>
</feature>
<dbReference type="STRING" id="905079.L1K2X7"/>
<dbReference type="PaxDb" id="55529-EKX54937"/>
<dbReference type="OrthoDB" id="409395at2759"/>
<dbReference type="AlphaFoldDB" id="L1K2X7"/>
<dbReference type="NCBIfam" id="TIGR03169">
    <property type="entry name" value="Nterm_to_SelD"/>
    <property type="match status" value="1"/>
</dbReference>
<sequence>MKGKMGPEPIMKDVVLIGGGHAHAYVLKSFGMDPMPGVQVTLITRDVETPYSGMIPGHVAGFYTKEECHIDLIKLGNFAKARIIHGEAYGIDPEKKIIRIKGRPDIPYDVLSINIGSAPKLGDSANQIQDSHVTPVKPIDGFSARWDYIVSRAKALGDAKEGIRLAVVGGGAGGVELALSMQSRLRREFSKLGADPNLVDVTLVSRNDVVMPSHSKMVQNIFMKLMKERSINLVLGKEAVEVKNKTIICNDGTQVVFDECVWCTQAGAQSWLKETGLKLDKDGFIEIQETLESVNTKDVFSVGDISTMVNHPRPKAGVFAVRGGPPLTRNIRNRILGKPLEKWIPQKDFLGIIGTGEPSQCVASRGTLGIEGAWLWELKDWIDRTWMTGYSSRLPLMEMEEDPPSQVAVAAGPEALAALAHASMRCGGCGAKVGATVLSKVMNRIRKEFPFPNNDVVVGLDAPDDCAIVKQDPQGRAQVHTVDFFRSFIKDPFLFGKIAANHALSDCHAMCAEPRTALAIAVVPFGIEAKVEETLYQMMAGACTVLAESNCVLVGGHTCEGSELALGFSINGLVQWPNGALTKNGMKDGDVLVLTKPIGTGTLFAADMRSRSKGVWIAEALKSMCLSNKAGADILKAHGATSCTDVTGFGLLGHLWEMTKASSSNVELDLSSIPLLPGAIDCVKNGIFSSLQPANVRLKRSIENEAEALKHEAYPLIFDPQTSGGLLATVPAAKAERCIQALRGSGYASSAVVRLNLTVSLLLDIPWLRSAECSALAPQLVRSDVFREHFHLDMRS</sequence>
<proteinExistence type="predicted"/>
<dbReference type="GO" id="GO:0005524">
    <property type="term" value="F:ATP binding"/>
    <property type="evidence" value="ECO:0007669"/>
    <property type="project" value="UniProtKB-KW"/>
</dbReference>
<dbReference type="InterPro" id="IPR036676">
    <property type="entry name" value="PurM-like_C_sf"/>
</dbReference>
<name>L1K2X7_GUITC</name>
<dbReference type="InterPro" id="IPR016188">
    <property type="entry name" value="PurM-like_N"/>
</dbReference>
<dbReference type="GO" id="GO:0016260">
    <property type="term" value="P:selenocysteine biosynthetic process"/>
    <property type="evidence" value="ECO:0007669"/>
    <property type="project" value="TreeGrafter"/>
</dbReference>
<gene>
    <name evidence="9" type="ORF">GUITHDRAFT_63180</name>
</gene>
<dbReference type="RefSeq" id="XP_005841917.1">
    <property type="nucleotide sequence ID" value="XM_005841860.1"/>
</dbReference>
<evidence type="ECO:0000256" key="4">
    <source>
        <dbReference type="ARBA" id="ARBA00022840"/>
    </source>
</evidence>
<keyword evidence="1" id="KW-0808">Transferase</keyword>
<dbReference type="KEGG" id="gtt:GUITHDRAFT_63180"/>
<evidence type="ECO:0000256" key="5">
    <source>
        <dbReference type="ARBA" id="ARBA00023266"/>
    </source>
</evidence>
<dbReference type="Pfam" id="PF07992">
    <property type="entry name" value="Pyr_redox_2"/>
    <property type="match status" value="1"/>
</dbReference>
<dbReference type="SUPFAM" id="SSF56042">
    <property type="entry name" value="PurM C-terminal domain-like"/>
    <property type="match status" value="1"/>
</dbReference>
<dbReference type="eggNOG" id="KOG3939">
    <property type="taxonomic scope" value="Eukaryota"/>
</dbReference>
<keyword evidence="11" id="KW-1185">Reference proteome</keyword>
<evidence type="ECO:0000259" key="6">
    <source>
        <dbReference type="Pfam" id="PF00586"/>
    </source>
</evidence>
<dbReference type="Gene3D" id="3.30.1330.10">
    <property type="entry name" value="PurM-like, N-terminal domain"/>
    <property type="match status" value="1"/>
</dbReference>
<protein>
    <recommendedName>
        <fullName evidence="12">Selenide, water dikinase</fullName>
    </recommendedName>
</protein>
<dbReference type="CDD" id="cd02195">
    <property type="entry name" value="SelD"/>
    <property type="match status" value="1"/>
</dbReference>
<dbReference type="Gene3D" id="3.90.650.10">
    <property type="entry name" value="PurM-like C-terminal domain"/>
    <property type="match status" value="1"/>
</dbReference>
<dbReference type="OMA" id="HACSDLW"/>
<reference evidence="9 11" key="1">
    <citation type="journal article" date="2012" name="Nature">
        <title>Algal genomes reveal evolutionary mosaicism and the fate of nucleomorphs.</title>
        <authorList>
            <consortium name="DOE Joint Genome Institute"/>
            <person name="Curtis B.A."/>
            <person name="Tanifuji G."/>
            <person name="Burki F."/>
            <person name="Gruber A."/>
            <person name="Irimia M."/>
            <person name="Maruyama S."/>
            <person name="Arias M.C."/>
            <person name="Ball S.G."/>
            <person name="Gile G.H."/>
            <person name="Hirakawa Y."/>
            <person name="Hopkins J.F."/>
            <person name="Kuo A."/>
            <person name="Rensing S.A."/>
            <person name="Schmutz J."/>
            <person name="Symeonidi A."/>
            <person name="Elias M."/>
            <person name="Eveleigh R.J."/>
            <person name="Herman E.K."/>
            <person name="Klute M.J."/>
            <person name="Nakayama T."/>
            <person name="Obornik M."/>
            <person name="Reyes-Prieto A."/>
            <person name="Armbrust E.V."/>
            <person name="Aves S.J."/>
            <person name="Beiko R.G."/>
            <person name="Coutinho P."/>
            <person name="Dacks J.B."/>
            <person name="Durnford D.G."/>
            <person name="Fast N.M."/>
            <person name="Green B.R."/>
            <person name="Grisdale C.J."/>
            <person name="Hempel F."/>
            <person name="Henrissat B."/>
            <person name="Hoppner M.P."/>
            <person name="Ishida K."/>
            <person name="Kim E."/>
            <person name="Koreny L."/>
            <person name="Kroth P.G."/>
            <person name="Liu Y."/>
            <person name="Malik S.B."/>
            <person name="Maier U.G."/>
            <person name="McRose D."/>
            <person name="Mock T."/>
            <person name="Neilson J.A."/>
            <person name="Onodera N.T."/>
            <person name="Poole A.M."/>
            <person name="Pritham E.J."/>
            <person name="Richards T.A."/>
            <person name="Rocap G."/>
            <person name="Roy S.W."/>
            <person name="Sarai C."/>
            <person name="Schaack S."/>
            <person name="Shirato S."/>
            <person name="Slamovits C.H."/>
            <person name="Spencer D.F."/>
            <person name="Suzuki S."/>
            <person name="Worden A.Z."/>
            <person name="Zauner S."/>
            <person name="Barry K."/>
            <person name="Bell C."/>
            <person name="Bharti A.K."/>
            <person name="Crow J.A."/>
            <person name="Grimwood J."/>
            <person name="Kramer R."/>
            <person name="Lindquist E."/>
            <person name="Lucas S."/>
            <person name="Salamov A."/>
            <person name="McFadden G.I."/>
            <person name="Lane C.E."/>
            <person name="Keeling P.J."/>
            <person name="Gray M.W."/>
            <person name="Grigoriev I.V."/>
            <person name="Archibald J.M."/>
        </authorList>
    </citation>
    <scope>NUCLEOTIDE SEQUENCE</scope>
    <source>
        <strain evidence="9 11">CCMP2712</strain>
    </source>
</reference>
<dbReference type="InterPro" id="IPR023753">
    <property type="entry name" value="FAD/NAD-binding_dom"/>
</dbReference>
<keyword evidence="3" id="KW-0418">Kinase</keyword>
<evidence type="ECO:0000259" key="8">
    <source>
        <dbReference type="Pfam" id="PF07992"/>
    </source>
</evidence>
<evidence type="ECO:0000256" key="2">
    <source>
        <dbReference type="ARBA" id="ARBA00022741"/>
    </source>
</evidence>
<dbReference type="SUPFAM" id="SSF55326">
    <property type="entry name" value="PurM N-terminal domain-like"/>
    <property type="match status" value="1"/>
</dbReference>
<dbReference type="InterPro" id="IPR004536">
    <property type="entry name" value="SPS/SelD"/>
</dbReference>
<dbReference type="NCBIfam" id="TIGR00476">
    <property type="entry name" value="selD"/>
    <property type="match status" value="1"/>
</dbReference>
<reference evidence="11" key="2">
    <citation type="submission" date="2012-11" db="EMBL/GenBank/DDBJ databases">
        <authorList>
            <person name="Kuo A."/>
            <person name="Curtis B.A."/>
            <person name="Tanifuji G."/>
            <person name="Burki F."/>
            <person name="Gruber A."/>
            <person name="Irimia M."/>
            <person name="Maruyama S."/>
            <person name="Arias M.C."/>
            <person name="Ball S.G."/>
            <person name="Gile G.H."/>
            <person name="Hirakawa Y."/>
            <person name="Hopkins J.F."/>
            <person name="Rensing S.A."/>
            <person name="Schmutz J."/>
            <person name="Symeonidi A."/>
            <person name="Elias M."/>
            <person name="Eveleigh R.J."/>
            <person name="Herman E.K."/>
            <person name="Klute M.J."/>
            <person name="Nakayama T."/>
            <person name="Obornik M."/>
            <person name="Reyes-Prieto A."/>
            <person name="Armbrust E.V."/>
            <person name="Aves S.J."/>
            <person name="Beiko R.G."/>
            <person name="Coutinho P."/>
            <person name="Dacks J.B."/>
            <person name="Durnford D.G."/>
            <person name="Fast N.M."/>
            <person name="Green B.R."/>
            <person name="Grisdale C."/>
            <person name="Hempe F."/>
            <person name="Henrissat B."/>
            <person name="Hoppner M.P."/>
            <person name="Ishida K.-I."/>
            <person name="Kim E."/>
            <person name="Koreny L."/>
            <person name="Kroth P.G."/>
            <person name="Liu Y."/>
            <person name="Malik S.-B."/>
            <person name="Maier U.G."/>
            <person name="McRose D."/>
            <person name="Mock T."/>
            <person name="Neilson J.A."/>
            <person name="Onodera N.T."/>
            <person name="Poole A.M."/>
            <person name="Pritham E.J."/>
            <person name="Richards T.A."/>
            <person name="Rocap G."/>
            <person name="Roy S.W."/>
            <person name="Sarai C."/>
            <person name="Schaack S."/>
            <person name="Shirato S."/>
            <person name="Slamovits C.H."/>
            <person name="Spencer D.F."/>
            <person name="Suzuki S."/>
            <person name="Worden A.Z."/>
            <person name="Zauner S."/>
            <person name="Barry K."/>
            <person name="Bell C."/>
            <person name="Bharti A.K."/>
            <person name="Crow J.A."/>
            <person name="Grimwood J."/>
            <person name="Kramer R."/>
            <person name="Lindquist E."/>
            <person name="Lucas S."/>
            <person name="Salamov A."/>
            <person name="McFadden G.I."/>
            <person name="Lane C.E."/>
            <person name="Keeling P.J."/>
            <person name="Gray M.W."/>
            <person name="Grigoriev I.V."/>
            <person name="Archibald J.M."/>
        </authorList>
    </citation>
    <scope>NUCLEOTIDE SEQUENCE</scope>
    <source>
        <strain evidence="11">CCMP2712</strain>
    </source>
</reference>
<keyword evidence="5" id="KW-0711">Selenium</keyword>
<evidence type="ECO:0000256" key="1">
    <source>
        <dbReference type="ARBA" id="ARBA00022679"/>
    </source>
</evidence>
<evidence type="ECO:0008006" key="12">
    <source>
        <dbReference type="Google" id="ProtNLM"/>
    </source>
</evidence>
<reference evidence="10" key="3">
    <citation type="submission" date="2016-03" db="UniProtKB">
        <authorList>
            <consortium name="EnsemblProtists"/>
        </authorList>
    </citation>
    <scope>IDENTIFICATION</scope>
</reference>
<dbReference type="Pfam" id="PF02769">
    <property type="entry name" value="AIRS_C"/>
    <property type="match status" value="1"/>
</dbReference>
<evidence type="ECO:0000259" key="7">
    <source>
        <dbReference type="Pfam" id="PF02769"/>
    </source>
</evidence>
<dbReference type="EnsemblProtists" id="EKX54937">
    <property type="protein sequence ID" value="EKX54937"/>
    <property type="gene ID" value="GUITHDRAFT_63180"/>
</dbReference>
<feature type="domain" description="PurM-like N-terminal" evidence="6">
    <location>
        <begin position="464"/>
        <end position="574"/>
    </location>
</feature>
<dbReference type="PANTHER" id="PTHR10256:SF0">
    <property type="entry name" value="INACTIVE SELENIDE, WATER DIKINASE-LIKE PROTEIN-RELATED"/>
    <property type="match status" value="1"/>
</dbReference>
<dbReference type="GeneID" id="17311471"/>
<dbReference type="EMBL" id="JH992966">
    <property type="protein sequence ID" value="EKX54937.1"/>
    <property type="molecule type" value="Genomic_DNA"/>
</dbReference>
<dbReference type="HOGENOM" id="CLU_019558_0_0_1"/>
<dbReference type="GO" id="GO:0004756">
    <property type="term" value="F:selenide, water dikinase activity"/>
    <property type="evidence" value="ECO:0007669"/>
    <property type="project" value="TreeGrafter"/>
</dbReference>
<evidence type="ECO:0000256" key="3">
    <source>
        <dbReference type="ARBA" id="ARBA00022777"/>
    </source>
</evidence>
<dbReference type="InterPro" id="IPR036188">
    <property type="entry name" value="FAD/NAD-bd_sf"/>
</dbReference>
<dbReference type="SUPFAM" id="SSF51905">
    <property type="entry name" value="FAD/NAD(P)-binding domain"/>
    <property type="match status" value="2"/>
</dbReference>
<dbReference type="Gene3D" id="3.50.50.100">
    <property type="match status" value="1"/>
</dbReference>
<evidence type="ECO:0000313" key="11">
    <source>
        <dbReference type="Proteomes" id="UP000011087"/>
    </source>
</evidence>
<dbReference type="GO" id="GO:0005737">
    <property type="term" value="C:cytoplasm"/>
    <property type="evidence" value="ECO:0007669"/>
    <property type="project" value="TreeGrafter"/>
</dbReference>
<dbReference type="PANTHER" id="PTHR10256">
    <property type="entry name" value="SELENIDE, WATER DIKINASE"/>
    <property type="match status" value="1"/>
</dbReference>
<evidence type="ECO:0000313" key="9">
    <source>
        <dbReference type="EMBL" id="EKX54937.1"/>
    </source>
</evidence>
<evidence type="ECO:0000313" key="10">
    <source>
        <dbReference type="EnsemblProtists" id="EKX54937"/>
    </source>
</evidence>
<dbReference type="InterPro" id="IPR036921">
    <property type="entry name" value="PurM-like_N_sf"/>
</dbReference>
<accession>L1K2X7</accession>
<keyword evidence="4" id="KW-0067">ATP-binding</keyword>
<dbReference type="Proteomes" id="UP000011087">
    <property type="component" value="Unassembled WGS sequence"/>
</dbReference>
<dbReference type="InterPro" id="IPR010918">
    <property type="entry name" value="PurM-like_C_dom"/>
</dbReference>
<dbReference type="Pfam" id="PF00586">
    <property type="entry name" value="AIRS"/>
    <property type="match status" value="1"/>
</dbReference>
<organism evidence="9">
    <name type="scientific">Guillardia theta (strain CCMP2712)</name>
    <name type="common">Cryptophyte</name>
    <dbReference type="NCBI Taxonomy" id="905079"/>
    <lineage>
        <taxon>Eukaryota</taxon>
        <taxon>Cryptophyceae</taxon>
        <taxon>Pyrenomonadales</taxon>
        <taxon>Geminigeraceae</taxon>
        <taxon>Guillardia</taxon>
    </lineage>
</organism>
<keyword evidence="2" id="KW-0547">Nucleotide-binding</keyword>